<dbReference type="InterPro" id="IPR003593">
    <property type="entry name" value="AAA+_ATPase"/>
</dbReference>
<dbReference type="RefSeq" id="WP_353496054.1">
    <property type="nucleotide sequence ID" value="NZ_CP115920.1"/>
</dbReference>
<reference evidence="2" key="1">
    <citation type="submission" date="2023-01" db="EMBL/GenBank/DDBJ databases">
        <title>Vibrio sp. CB1-14 genome sequencing.</title>
        <authorList>
            <person name="Otstavnykh N."/>
            <person name="Isaeva M."/>
            <person name="Meleshko D."/>
        </authorList>
    </citation>
    <scope>NUCLEOTIDE SEQUENCE</scope>
    <source>
        <strain evidence="2">CB1-14</strain>
    </source>
</reference>
<name>A0AAU8BE92_9VIBR</name>
<dbReference type="KEGG" id="vck:PG915_08030"/>
<dbReference type="AlphaFoldDB" id="A0AAU8BE92"/>
<dbReference type="InterPro" id="IPR027417">
    <property type="entry name" value="P-loop_NTPase"/>
</dbReference>
<evidence type="ECO:0000313" key="2">
    <source>
        <dbReference type="EMBL" id="XCD14566.1"/>
    </source>
</evidence>
<feature type="domain" description="AAA+ ATPase" evidence="1">
    <location>
        <begin position="172"/>
        <end position="363"/>
    </location>
</feature>
<evidence type="ECO:0000259" key="1">
    <source>
        <dbReference type="SMART" id="SM00382"/>
    </source>
</evidence>
<gene>
    <name evidence="2" type="ORF">PG915_08030</name>
</gene>
<dbReference type="Gene3D" id="3.40.50.300">
    <property type="entry name" value="P-loop containing nucleotide triphosphate hydrolases"/>
    <property type="match status" value="1"/>
</dbReference>
<dbReference type="SMART" id="SM00382">
    <property type="entry name" value="AAA"/>
    <property type="match status" value="1"/>
</dbReference>
<organism evidence="2">
    <name type="scientific">Vibrio chaetopteri</name>
    <dbReference type="NCBI Taxonomy" id="3016528"/>
    <lineage>
        <taxon>Bacteria</taxon>
        <taxon>Pseudomonadati</taxon>
        <taxon>Pseudomonadota</taxon>
        <taxon>Gammaproteobacteria</taxon>
        <taxon>Vibrionales</taxon>
        <taxon>Vibrionaceae</taxon>
        <taxon>Vibrio</taxon>
    </lineage>
</organism>
<dbReference type="EMBL" id="CP115920">
    <property type="protein sequence ID" value="XCD14566.1"/>
    <property type="molecule type" value="Genomic_DNA"/>
</dbReference>
<accession>A0AAU8BE92</accession>
<sequence length="449" mass="49975">MNAITSLANKPLLSPQIDPPPMPSALKELDIPVVVLENLVLKHIAHLTKATVLELADAMGVSTHIVDELLNYLRKRSLLEVFQPMGLSGSADYSNNHVRYGLSASGEQEADLAFMKDAYVGPAPVSLDDYRRVVALQDVRVNSIGHEQIAGALRGVFGADKMIEILGPALNSGRALLLYGNSGTGKSFVAAQLINSFESSIYIPFAVYTSGSIIRVFSDAHHKMLDNNSTANRIHFNEQYDKRWALCERPNIQVGGELTMEMLEVNHSQHNRVWLAPLQMLANNGLLIIDDLGRQKISVGALLNRWIVPMEYYVDYLQLPNGQQAAIPFTLNLAFSTNLNPLDIGDPAFLRRLGYKIEFFPLNQEDYMTLIEEVSESRGLTINSEFREMVLRLHSTDRTPFYPCIPKDIIGICSDIIKFNQESHVITPSILESAWRLYCTSDGMGGNNE</sequence>
<dbReference type="SUPFAM" id="SSF52540">
    <property type="entry name" value="P-loop containing nucleoside triphosphate hydrolases"/>
    <property type="match status" value="1"/>
</dbReference>
<proteinExistence type="predicted"/>
<protein>
    <submittedName>
        <fullName evidence="2">AAA family ATPase</fullName>
    </submittedName>
</protein>